<evidence type="ECO:0000256" key="5">
    <source>
        <dbReference type="ARBA" id="ARBA00023163"/>
    </source>
</evidence>
<dbReference type="PANTHER" id="PTHR31839">
    <property type="entry name" value="DEHYDRATION-RESPONSIVE ELEMENT-BINDING PROTEIN 1D"/>
    <property type="match status" value="1"/>
</dbReference>
<dbReference type="Gene3D" id="3.30.730.10">
    <property type="entry name" value="AP2/ERF domain"/>
    <property type="match status" value="1"/>
</dbReference>
<dbReference type="SMART" id="SM00380">
    <property type="entry name" value="AP2"/>
    <property type="match status" value="1"/>
</dbReference>
<dbReference type="InterPro" id="IPR001471">
    <property type="entry name" value="AP2/ERF_dom"/>
</dbReference>
<feature type="region of interest" description="Disordered" evidence="8">
    <location>
        <begin position="239"/>
        <end position="262"/>
    </location>
</feature>
<dbReference type="SUPFAM" id="SSF54171">
    <property type="entry name" value="DNA-binding domain"/>
    <property type="match status" value="1"/>
</dbReference>
<dbReference type="AlphaFoldDB" id="A0ABD0Z5K0"/>
<evidence type="ECO:0000256" key="4">
    <source>
        <dbReference type="ARBA" id="ARBA00023159"/>
    </source>
</evidence>
<evidence type="ECO:0000256" key="3">
    <source>
        <dbReference type="ARBA" id="ARBA00023125"/>
    </source>
</evidence>
<evidence type="ECO:0000256" key="1">
    <source>
        <dbReference type="ARBA" id="ARBA00004123"/>
    </source>
</evidence>
<evidence type="ECO:0000256" key="6">
    <source>
        <dbReference type="ARBA" id="ARBA00023242"/>
    </source>
</evidence>
<comment type="similarity">
    <text evidence="7">Belongs to the AP2/ERF transcription factor family. ERF subfamily.</text>
</comment>
<dbReference type="InterPro" id="IPR045277">
    <property type="entry name" value="DRE1A-I"/>
</dbReference>
<dbReference type="FunFam" id="3.30.730.10:FF:000001">
    <property type="entry name" value="Ethylene-responsive transcription factor 2"/>
    <property type="match status" value="1"/>
</dbReference>
<gene>
    <name evidence="10" type="ORF">V5N11_027645</name>
</gene>
<keyword evidence="3" id="KW-0238">DNA-binding</keyword>
<keyword evidence="5" id="KW-0804">Transcription</keyword>
<comment type="subcellular location">
    <subcellularLocation>
        <location evidence="1">Nucleus</location>
    </subcellularLocation>
</comment>
<keyword evidence="4" id="KW-0010">Activator</keyword>
<reference evidence="10 11" key="1">
    <citation type="submission" date="2024-04" db="EMBL/GenBank/DDBJ databases">
        <title>Genome assembly C_amara_ONT_v2.</title>
        <authorList>
            <person name="Yant L."/>
            <person name="Moore C."/>
            <person name="Slenker M."/>
        </authorList>
    </citation>
    <scope>NUCLEOTIDE SEQUENCE [LARGE SCALE GENOMIC DNA]</scope>
    <source>
        <tissue evidence="10">Leaf</tissue>
    </source>
</reference>
<dbReference type="CDD" id="cd00018">
    <property type="entry name" value="AP2"/>
    <property type="match status" value="1"/>
</dbReference>
<name>A0ABD0Z5K0_CARAN</name>
<dbReference type="InterPro" id="IPR036955">
    <property type="entry name" value="AP2/ERF_dom_sf"/>
</dbReference>
<evidence type="ECO:0000256" key="8">
    <source>
        <dbReference type="SAM" id="MobiDB-lite"/>
    </source>
</evidence>
<organism evidence="10 11">
    <name type="scientific">Cardamine amara subsp. amara</name>
    <dbReference type="NCBI Taxonomy" id="228776"/>
    <lineage>
        <taxon>Eukaryota</taxon>
        <taxon>Viridiplantae</taxon>
        <taxon>Streptophyta</taxon>
        <taxon>Embryophyta</taxon>
        <taxon>Tracheophyta</taxon>
        <taxon>Spermatophyta</taxon>
        <taxon>Magnoliopsida</taxon>
        <taxon>eudicotyledons</taxon>
        <taxon>Gunneridae</taxon>
        <taxon>Pentapetalae</taxon>
        <taxon>rosids</taxon>
        <taxon>malvids</taxon>
        <taxon>Brassicales</taxon>
        <taxon>Brassicaceae</taxon>
        <taxon>Cardamineae</taxon>
        <taxon>Cardamine</taxon>
    </lineage>
</organism>
<dbReference type="Pfam" id="PF00847">
    <property type="entry name" value="AP2"/>
    <property type="match status" value="1"/>
</dbReference>
<evidence type="ECO:0000259" key="9">
    <source>
        <dbReference type="PROSITE" id="PS51032"/>
    </source>
</evidence>
<keyword evidence="2" id="KW-0805">Transcription regulation</keyword>
<evidence type="ECO:0000313" key="11">
    <source>
        <dbReference type="Proteomes" id="UP001558713"/>
    </source>
</evidence>
<dbReference type="GO" id="GO:0005634">
    <property type="term" value="C:nucleus"/>
    <property type="evidence" value="ECO:0007669"/>
    <property type="project" value="UniProtKB-SubCell"/>
</dbReference>
<accession>A0ABD0Z5K0</accession>
<evidence type="ECO:0000313" key="10">
    <source>
        <dbReference type="EMBL" id="KAL1189978.1"/>
    </source>
</evidence>
<comment type="caution">
    <text evidence="10">The sequence shown here is derived from an EMBL/GenBank/DDBJ whole genome shotgun (WGS) entry which is preliminary data.</text>
</comment>
<evidence type="ECO:0000256" key="2">
    <source>
        <dbReference type="ARBA" id="ARBA00023015"/>
    </source>
</evidence>
<dbReference type="PROSITE" id="PS51032">
    <property type="entry name" value="AP2_ERF"/>
    <property type="match status" value="1"/>
</dbReference>
<keyword evidence="11" id="KW-1185">Reference proteome</keyword>
<dbReference type="InterPro" id="IPR016177">
    <property type="entry name" value="DNA-bd_dom_sf"/>
</dbReference>
<feature type="domain" description="AP2/ERF" evidence="9">
    <location>
        <begin position="82"/>
        <end position="138"/>
    </location>
</feature>
<protein>
    <submittedName>
        <fullName evidence="10">Ethylene-responsive transcription factor</fullName>
    </submittedName>
</protein>
<sequence length="262" mass="26759">MADPKNPITEPKASSSAVTIVPVPTCGDSLSKSATCKNHCPLDITTTPTVSIAAVSSTTSGNVINTLMATDADISRRKKHPVFRGIRCRNGKWVSEIREPKKTTRVWLGTYSTPEMAAAAYDVAALALKGGDAVLNFPGSVGSYPIPLSSSPIHIRMAAAAAAAAAGANAAAAGANAATAGANAAAAGANAAAVKGDEKKEEEVCDVAGSSNTEFVDEEELLNMPGLLADMAKGMMVAPPWIGSPPTDDSPENSDGESLWSY</sequence>
<dbReference type="PANTHER" id="PTHR31839:SF85">
    <property type="entry name" value="AP2_ERF DOMAIN-CONTAINING PROTEIN"/>
    <property type="match status" value="1"/>
</dbReference>
<keyword evidence="6" id="KW-0539">Nucleus</keyword>
<dbReference type="EMBL" id="JBANAX010000883">
    <property type="protein sequence ID" value="KAL1189978.1"/>
    <property type="molecule type" value="Genomic_DNA"/>
</dbReference>
<evidence type="ECO:0000256" key="7">
    <source>
        <dbReference type="ARBA" id="ARBA00024343"/>
    </source>
</evidence>
<dbReference type="Proteomes" id="UP001558713">
    <property type="component" value="Unassembled WGS sequence"/>
</dbReference>
<proteinExistence type="inferred from homology"/>
<dbReference type="GO" id="GO:0003677">
    <property type="term" value="F:DNA binding"/>
    <property type="evidence" value="ECO:0007669"/>
    <property type="project" value="UniProtKB-KW"/>
</dbReference>